<dbReference type="InterPro" id="IPR028951">
    <property type="entry name" value="Imm64"/>
</dbReference>
<accession>A0A7J9S570</accession>
<gene>
    <name evidence="1" type="ORF">HNP92_001217</name>
</gene>
<dbReference type="AlphaFoldDB" id="A0A7J9S570"/>
<sequence length="94" mass="11046">MKNHSKEEIEEVTNVLISKIIEIYNYSKYSYAFCDQEAEISDFPLNFEKLRDNYSILIIPDQSFKFNILKSNWNIDGMTARVTSTEIITNNVVR</sequence>
<evidence type="ECO:0000313" key="1">
    <source>
        <dbReference type="EMBL" id="MBB6401912.1"/>
    </source>
</evidence>
<evidence type="ECO:0000313" key="2">
    <source>
        <dbReference type="Proteomes" id="UP000536195"/>
    </source>
</evidence>
<comment type="caution">
    <text evidence="1">The sequence shown here is derived from an EMBL/GenBank/DDBJ whole genome shotgun (WGS) entry which is preliminary data.</text>
</comment>
<organism evidence="1 2">
    <name type="scientific">Methanococcus maripaludis</name>
    <name type="common">Methanococcus deltae</name>
    <dbReference type="NCBI Taxonomy" id="39152"/>
    <lineage>
        <taxon>Archaea</taxon>
        <taxon>Methanobacteriati</taxon>
        <taxon>Methanobacteriota</taxon>
        <taxon>Methanomada group</taxon>
        <taxon>Methanococci</taxon>
        <taxon>Methanococcales</taxon>
        <taxon>Methanococcaceae</taxon>
        <taxon>Methanococcus</taxon>
    </lineage>
</organism>
<reference evidence="1 2" key="1">
    <citation type="submission" date="2020-08" db="EMBL/GenBank/DDBJ databases">
        <title>Genomic Encyclopedia of Type Strains, Phase IV (KMG-V): Genome sequencing to study the core and pangenomes of soil and plant-associated prokaryotes.</title>
        <authorList>
            <person name="Whitman W."/>
        </authorList>
    </citation>
    <scope>NUCLEOTIDE SEQUENCE [LARGE SCALE GENOMIC DNA]</scope>
    <source>
        <strain evidence="1 2">C11</strain>
    </source>
</reference>
<name>A0A7J9S570_METMI</name>
<dbReference type="Proteomes" id="UP000536195">
    <property type="component" value="Unassembled WGS sequence"/>
</dbReference>
<proteinExistence type="predicted"/>
<protein>
    <submittedName>
        <fullName evidence="1">Uncharacterized protein</fullName>
    </submittedName>
</protein>
<dbReference type="Pfam" id="PF15600">
    <property type="entry name" value="Imm64"/>
    <property type="match status" value="1"/>
</dbReference>
<dbReference type="EMBL" id="JACHEC010000002">
    <property type="protein sequence ID" value="MBB6401912.1"/>
    <property type="molecule type" value="Genomic_DNA"/>
</dbReference>